<evidence type="ECO:0000256" key="14">
    <source>
        <dbReference type="ARBA" id="ARBA00023180"/>
    </source>
</evidence>
<keyword evidence="20" id="KW-1133">Transmembrane helix</keyword>
<comment type="similarity">
    <text evidence="3">Belongs to the EROs family.</text>
</comment>
<evidence type="ECO:0000313" key="22">
    <source>
        <dbReference type="Proteomes" id="UP000245383"/>
    </source>
</evidence>
<evidence type="ECO:0000256" key="5">
    <source>
        <dbReference type="ARBA" id="ARBA00022448"/>
    </source>
</evidence>
<evidence type="ECO:0000256" key="10">
    <source>
        <dbReference type="ARBA" id="ARBA00022982"/>
    </source>
</evidence>
<keyword evidence="15" id="KW-0676">Redox-active center</keyword>
<organism evidence="21 22">
    <name type="scientific">Smittium simulii</name>
    <dbReference type="NCBI Taxonomy" id="133385"/>
    <lineage>
        <taxon>Eukaryota</taxon>
        <taxon>Fungi</taxon>
        <taxon>Fungi incertae sedis</taxon>
        <taxon>Zoopagomycota</taxon>
        <taxon>Kickxellomycotina</taxon>
        <taxon>Harpellomycetes</taxon>
        <taxon>Harpellales</taxon>
        <taxon>Legeriomycetaceae</taxon>
        <taxon>Smittium</taxon>
    </lineage>
</organism>
<keyword evidence="22" id="KW-1185">Reference proteome</keyword>
<dbReference type="GO" id="GO:0016972">
    <property type="term" value="F:thiol oxidase activity"/>
    <property type="evidence" value="ECO:0007669"/>
    <property type="project" value="InterPro"/>
</dbReference>
<sequence length="502" mass="56626">MSTDKHKARKNLTPSSTPSSSTTKRSIWYSHLFIVIAVGFAVLLSKPTVSPLFASTAKNTPQKVSSNVDFMVQVMQKTGGKNICSPAGFIKGTCMDFENVETENKKISKILSKLVKTTFFKTIKVDLNKPCKLWDSNDFCYGQACSVEGIASTDVPEKWAKKPSSSSKAAPVFGMPSKAATPKQTSDYAVVDDEYGKGEWIDLVANPEKFTGYTGTSANQIWLSIYKNNCFGVAPFIQDDSPFTTNSQLVYPPKQEKRFPAFLQNLATEDNYFSFKPSIPHEINMFYSIISGLHASTSTHICHDYFDKESNSFKPNLGCFIFRIGSFPQRLNNIYFNYVFILRAVQKMSHYLKDYDYSYGNLKIDKKTKKLVHGLVDTINNISHPFNETKLFNNENTAHLLADVKNNFYNISQIMDCTDCVTCKLWGKTQVLGLATALKSLFSTPEAYFDKHYDLANLKRNEIVSLIVTLNQLSQSLNFITHFRGMYQNFIDEHTNSQNHAS</sequence>
<evidence type="ECO:0000256" key="19">
    <source>
        <dbReference type="SAM" id="MobiDB-lite"/>
    </source>
</evidence>
<comment type="subcellular location">
    <subcellularLocation>
        <location evidence="2">Endoplasmic reticulum membrane</location>
        <topology evidence="2">Peripheral membrane protein</topology>
        <orientation evidence="2">Lumenal side</orientation>
    </subcellularLocation>
</comment>
<dbReference type="InterPro" id="IPR007266">
    <property type="entry name" value="Ero1"/>
</dbReference>
<dbReference type="EMBL" id="MBFR01000048">
    <property type="protein sequence ID" value="PVU95743.1"/>
    <property type="molecule type" value="Genomic_DNA"/>
</dbReference>
<evidence type="ECO:0000256" key="11">
    <source>
        <dbReference type="ARBA" id="ARBA00023002"/>
    </source>
</evidence>
<evidence type="ECO:0000256" key="8">
    <source>
        <dbReference type="ARBA" id="ARBA00022824"/>
    </source>
</evidence>
<comment type="caution">
    <text evidence="21">The sequence shown here is derived from an EMBL/GenBank/DDBJ whole genome shotgun (WGS) entry which is preliminary data.</text>
</comment>
<keyword evidence="20" id="KW-0812">Transmembrane</keyword>
<feature type="binding site" evidence="17">
    <location>
        <position position="294"/>
    </location>
    <ligand>
        <name>FAD</name>
        <dbReference type="ChEBI" id="CHEBI:57692"/>
    </ligand>
</feature>
<evidence type="ECO:0000256" key="3">
    <source>
        <dbReference type="ARBA" id="ARBA00008277"/>
    </source>
</evidence>
<keyword evidence="14" id="KW-0325">Glycoprotein</keyword>
<evidence type="ECO:0000256" key="2">
    <source>
        <dbReference type="ARBA" id="ARBA00004367"/>
    </source>
</evidence>
<keyword evidence="8" id="KW-0256">Endoplasmic reticulum</keyword>
<feature type="active site" description="Nucleophile" evidence="16">
    <location>
        <position position="420"/>
    </location>
</feature>
<feature type="binding site" evidence="17">
    <location>
        <position position="211"/>
    </location>
    <ligand>
        <name>FAD</name>
        <dbReference type="ChEBI" id="CHEBI:57692"/>
    </ligand>
</feature>
<dbReference type="GO" id="GO:0005789">
    <property type="term" value="C:endoplasmic reticulum membrane"/>
    <property type="evidence" value="ECO:0007669"/>
    <property type="project" value="UniProtKB-SubCell"/>
</dbReference>
<evidence type="ECO:0000256" key="4">
    <source>
        <dbReference type="ARBA" id="ARBA00011802"/>
    </source>
</evidence>
<evidence type="ECO:0008006" key="23">
    <source>
        <dbReference type="Google" id="ProtNLM"/>
    </source>
</evidence>
<evidence type="ECO:0000256" key="1">
    <source>
        <dbReference type="ARBA" id="ARBA00001974"/>
    </source>
</evidence>
<dbReference type="Pfam" id="PF04137">
    <property type="entry name" value="ERO1"/>
    <property type="match status" value="1"/>
</dbReference>
<dbReference type="STRING" id="133385.A0A2T9YTS8"/>
<evidence type="ECO:0000256" key="16">
    <source>
        <dbReference type="PIRSR" id="PIRSR017205-1"/>
    </source>
</evidence>
<evidence type="ECO:0000256" key="7">
    <source>
        <dbReference type="ARBA" id="ARBA00022729"/>
    </source>
</evidence>
<dbReference type="SUPFAM" id="SSF110019">
    <property type="entry name" value="ERO1-like"/>
    <property type="match status" value="1"/>
</dbReference>
<dbReference type="PIRSF" id="PIRSF017205">
    <property type="entry name" value="ERO1"/>
    <property type="match status" value="1"/>
</dbReference>
<accession>A0A2T9YTS8</accession>
<evidence type="ECO:0000256" key="20">
    <source>
        <dbReference type="SAM" id="Phobius"/>
    </source>
</evidence>
<keyword evidence="13 18" id="KW-1015">Disulfide bond</keyword>
<dbReference type="OrthoDB" id="269384at2759"/>
<gene>
    <name evidence="21" type="ORF">BB561_001633</name>
</gene>
<feature type="compositionally biased region" description="Basic residues" evidence="19">
    <location>
        <begin position="1"/>
        <end position="10"/>
    </location>
</feature>
<dbReference type="Proteomes" id="UP000245383">
    <property type="component" value="Unassembled WGS sequence"/>
</dbReference>
<dbReference type="PANTHER" id="PTHR12613:SF0">
    <property type="entry name" value="ERO1-LIKE PROTEIN"/>
    <property type="match status" value="1"/>
</dbReference>
<proteinExistence type="inferred from homology"/>
<feature type="active site" evidence="16">
    <location>
        <position position="423"/>
    </location>
</feature>
<keyword evidence="10" id="KW-0249">Electron transport</keyword>
<evidence type="ECO:0000256" key="6">
    <source>
        <dbReference type="ARBA" id="ARBA00022630"/>
    </source>
</evidence>
<dbReference type="GO" id="GO:0034975">
    <property type="term" value="P:protein folding in endoplasmic reticulum"/>
    <property type="evidence" value="ECO:0007669"/>
    <property type="project" value="InterPro"/>
</dbReference>
<evidence type="ECO:0000256" key="9">
    <source>
        <dbReference type="ARBA" id="ARBA00022827"/>
    </source>
</evidence>
<feature type="transmembrane region" description="Helical" evidence="20">
    <location>
        <begin position="27"/>
        <end position="45"/>
    </location>
</feature>
<feature type="disulfide bond" description="Redox-active" evidence="18">
    <location>
        <begin position="420"/>
        <end position="423"/>
    </location>
</feature>
<evidence type="ECO:0000256" key="12">
    <source>
        <dbReference type="ARBA" id="ARBA00023136"/>
    </source>
</evidence>
<dbReference type="PANTHER" id="PTHR12613">
    <property type="entry name" value="ERO1-RELATED"/>
    <property type="match status" value="1"/>
</dbReference>
<dbReference type="GO" id="GO:0015035">
    <property type="term" value="F:protein-disulfide reductase activity"/>
    <property type="evidence" value="ECO:0007669"/>
    <property type="project" value="InterPro"/>
</dbReference>
<evidence type="ECO:0000313" key="21">
    <source>
        <dbReference type="EMBL" id="PVU95743.1"/>
    </source>
</evidence>
<keyword evidence="11" id="KW-0560">Oxidoreductase</keyword>
<keyword evidence="5" id="KW-0813">Transport</keyword>
<feature type="compositionally biased region" description="Low complexity" evidence="19">
    <location>
        <begin position="13"/>
        <end position="23"/>
    </location>
</feature>
<feature type="binding site" evidence="17">
    <location>
        <position position="323"/>
    </location>
    <ligand>
        <name>FAD</name>
        <dbReference type="ChEBI" id="CHEBI:57692"/>
    </ligand>
</feature>
<dbReference type="InterPro" id="IPR037192">
    <property type="entry name" value="ERO1-like_sf"/>
</dbReference>
<feature type="binding site" evidence="17">
    <location>
        <position position="291"/>
    </location>
    <ligand>
        <name>FAD</name>
        <dbReference type="ChEBI" id="CHEBI:57692"/>
    </ligand>
</feature>
<name>A0A2T9YTS8_9FUNG</name>
<reference evidence="21 22" key="1">
    <citation type="journal article" date="2018" name="MBio">
        <title>Comparative Genomics Reveals the Core Gene Toolbox for the Fungus-Insect Symbiosis.</title>
        <authorList>
            <person name="Wang Y."/>
            <person name="Stata M."/>
            <person name="Wang W."/>
            <person name="Stajich J.E."/>
            <person name="White M.M."/>
            <person name="Moncalvo J.M."/>
        </authorList>
    </citation>
    <scope>NUCLEOTIDE SEQUENCE [LARGE SCALE GENOMIC DNA]</scope>
    <source>
        <strain evidence="21 22">SWE-8-4</strain>
    </source>
</reference>
<keyword evidence="6" id="KW-0285">Flavoprotein</keyword>
<feature type="region of interest" description="Disordered" evidence="19">
    <location>
        <begin position="1"/>
        <end position="23"/>
    </location>
</feature>
<dbReference type="GO" id="GO:0071949">
    <property type="term" value="F:FAD binding"/>
    <property type="evidence" value="ECO:0007669"/>
    <property type="project" value="InterPro"/>
</dbReference>
<keyword evidence="12 20" id="KW-0472">Membrane</keyword>
<protein>
    <recommendedName>
        <fullName evidence="23">Endoplasmic reticulum oxidoreductin 1</fullName>
    </recommendedName>
</protein>
<comment type="cofactor">
    <cofactor evidence="1 17">
        <name>FAD</name>
        <dbReference type="ChEBI" id="CHEBI:57692"/>
    </cofactor>
</comment>
<evidence type="ECO:0000256" key="15">
    <source>
        <dbReference type="ARBA" id="ARBA00023284"/>
    </source>
</evidence>
<feature type="binding site" evidence="17">
    <location>
        <position position="222"/>
    </location>
    <ligand>
        <name>FAD</name>
        <dbReference type="ChEBI" id="CHEBI:57692"/>
    </ligand>
</feature>
<keyword evidence="9 17" id="KW-0274">FAD</keyword>
<evidence type="ECO:0000256" key="17">
    <source>
        <dbReference type="PIRSR" id="PIRSR017205-2"/>
    </source>
</evidence>
<evidence type="ECO:0000256" key="18">
    <source>
        <dbReference type="PIRSR" id="PIRSR017205-3"/>
    </source>
</evidence>
<keyword evidence="7" id="KW-0732">Signal</keyword>
<dbReference type="AlphaFoldDB" id="A0A2T9YTS8"/>
<evidence type="ECO:0000256" key="13">
    <source>
        <dbReference type="ARBA" id="ARBA00023157"/>
    </source>
</evidence>
<feature type="disulfide bond" description="Redox-active" evidence="18">
    <location>
        <begin position="140"/>
        <end position="145"/>
    </location>
</feature>
<comment type="subunit">
    <text evidence="4">May function both as a monomer and a homodimer.</text>
</comment>